<evidence type="ECO:0000313" key="3">
    <source>
        <dbReference type="EMBL" id="EBX1946912.1"/>
    </source>
</evidence>
<dbReference type="EMBL" id="AAHKMO010000066">
    <property type="protein sequence ID" value="EBX1946912.1"/>
    <property type="molecule type" value="Genomic_DNA"/>
</dbReference>
<protein>
    <submittedName>
        <fullName evidence="3">Tail fiber protein</fullName>
    </submittedName>
</protein>
<dbReference type="AlphaFoldDB" id="A0A5W5K8Z4"/>
<feature type="non-terminal residue" evidence="3">
    <location>
        <position position="1"/>
    </location>
</feature>
<dbReference type="SUPFAM" id="SSF88874">
    <property type="entry name" value="Receptor-binding domain of short tail fibre protein gp12"/>
    <property type="match status" value="1"/>
</dbReference>
<name>A0A5W5K8Z4_SALET</name>
<dbReference type="InterPro" id="IPR011083">
    <property type="entry name" value="Phage_tail_collar_dom"/>
</dbReference>
<dbReference type="PANTHER" id="PTHR35191:SF1">
    <property type="entry name" value="PROPHAGE SIDE TAIL FIBER PROTEIN HOMOLOG STFQ-RELATED"/>
    <property type="match status" value="1"/>
</dbReference>
<accession>A0A5W5K8Z4</accession>
<dbReference type="Gene3D" id="3.90.1340.10">
    <property type="entry name" value="Phage tail collar domain"/>
    <property type="match status" value="1"/>
</dbReference>
<gene>
    <name evidence="3" type="ORF">DRD48_25195</name>
</gene>
<feature type="domain" description="Phage tail collar" evidence="2">
    <location>
        <begin position="8"/>
        <end position="54"/>
    </location>
</feature>
<dbReference type="Pfam" id="PF07484">
    <property type="entry name" value="Collar"/>
    <property type="match status" value="1"/>
</dbReference>
<sequence length="142" mass="15333">HDSGVPSGTIVIWGSPAIPDGWFQCNGQPFNALLNPRLATLYPDGNVPDLRGVFLRGLDNGAGIDPDMNRALLSLQSESFKRHRHQVPLERLSGNVSAPGSVPGIAWPGSPQRQNTDTLSEEEGEDETRPVNKSVHYIIKGG</sequence>
<evidence type="ECO:0000259" key="2">
    <source>
        <dbReference type="Pfam" id="PF07484"/>
    </source>
</evidence>
<dbReference type="InterPro" id="IPR051934">
    <property type="entry name" value="Phage_Tail_Fiber_Structural"/>
</dbReference>
<dbReference type="PANTHER" id="PTHR35191">
    <property type="entry name" value="PROPHAGE SIDE TAIL FIBER PROTEIN HOMOLOG STFQ-RELATED"/>
    <property type="match status" value="1"/>
</dbReference>
<organism evidence="3">
    <name type="scientific">Salmonella enterica subsp. enterica serovar Saintpaul</name>
    <dbReference type="NCBI Taxonomy" id="90105"/>
    <lineage>
        <taxon>Bacteria</taxon>
        <taxon>Pseudomonadati</taxon>
        <taxon>Pseudomonadota</taxon>
        <taxon>Gammaproteobacteria</taxon>
        <taxon>Enterobacterales</taxon>
        <taxon>Enterobacteriaceae</taxon>
        <taxon>Salmonella</taxon>
    </lineage>
</organism>
<proteinExistence type="predicted"/>
<feature type="region of interest" description="Disordered" evidence="1">
    <location>
        <begin position="90"/>
        <end position="142"/>
    </location>
</feature>
<reference evidence="3" key="1">
    <citation type="submission" date="2018-06" db="EMBL/GenBank/DDBJ databases">
        <authorList>
            <person name="Ashton P.M."/>
            <person name="Dallman T."/>
            <person name="Nair S."/>
            <person name="De Pinna E."/>
            <person name="Peters T."/>
            <person name="Grant K."/>
        </authorList>
    </citation>
    <scope>NUCLEOTIDE SEQUENCE</scope>
    <source>
        <strain evidence="3">187601</strain>
    </source>
</reference>
<comment type="caution">
    <text evidence="3">The sequence shown here is derived from an EMBL/GenBank/DDBJ whole genome shotgun (WGS) entry which is preliminary data.</text>
</comment>
<dbReference type="InterPro" id="IPR037053">
    <property type="entry name" value="Phage_tail_collar_dom_sf"/>
</dbReference>
<evidence type="ECO:0000256" key="1">
    <source>
        <dbReference type="SAM" id="MobiDB-lite"/>
    </source>
</evidence>